<dbReference type="InterPro" id="IPR024047">
    <property type="entry name" value="MM3350-like_sf"/>
</dbReference>
<dbReference type="EMBL" id="PKJC01000031">
    <property type="protein sequence ID" value="PKZ63146.1"/>
    <property type="molecule type" value="Genomic_DNA"/>
</dbReference>
<dbReference type="Pfam" id="PF07929">
    <property type="entry name" value="PRiA4_ORF3"/>
    <property type="match status" value="1"/>
</dbReference>
<feature type="domain" description="Plasmid pRiA4b Orf3-like" evidence="2">
    <location>
        <begin position="380"/>
        <end position="558"/>
    </location>
</feature>
<dbReference type="PANTHER" id="PTHR41878">
    <property type="entry name" value="LEXA REPRESSOR-RELATED"/>
    <property type="match status" value="1"/>
</dbReference>
<proteinExistence type="predicted"/>
<dbReference type="PANTHER" id="PTHR41878:SF1">
    <property type="entry name" value="TNPR PROTEIN"/>
    <property type="match status" value="1"/>
</dbReference>
<dbReference type="Gene3D" id="3.10.290.30">
    <property type="entry name" value="MM3350-like"/>
    <property type="match status" value="1"/>
</dbReference>
<protein>
    <recommendedName>
        <fullName evidence="2">Plasmid pRiA4b Orf3-like domain-containing protein</fullName>
    </recommendedName>
</protein>
<dbReference type="SUPFAM" id="SSF159941">
    <property type="entry name" value="MM3350-like"/>
    <property type="match status" value="1"/>
</dbReference>
<dbReference type="Proteomes" id="UP000234662">
    <property type="component" value="Unassembled WGS sequence"/>
</dbReference>
<feature type="region of interest" description="Disordered" evidence="1">
    <location>
        <begin position="1"/>
        <end position="26"/>
    </location>
</feature>
<gene>
    <name evidence="3" type="ORF">CYJ73_23460</name>
</gene>
<accession>A0A2I1R1Y1</accession>
<organism evidence="3 4">
    <name type="scientific">Gordonia terrae</name>
    <dbReference type="NCBI Taxonomy" id="2055"/>
    <lineage>
        <taxon>Bacteria</taxon>
        <taxon>Bacillati</taxon>
        <taxon>Actinomycetota</taxon>
        <taxon>Actinomycetes</taxon>
        <taxon>Mycobacteriales</taxon>
        <taxon>Gordoniaceae</taxon>
        <taxon>Gordonia</taxon>
    </lineage>
</organism>
<name>A0A2I1R1Y1_9ACTN</name>
<evidence type="ECO:0000259" key="2">
    <source>
        <dbReference type="Pfam" id="PF07929"/>
    </source>
</evidence>
<comment type="caution">
    <text evidence="3">The sequence shown here is derived from an EMBL/GenBank/DDBJ whole genome shotgun (WGS) entry which is preliminary data.</text>
</comment>
<reference evidence="3 4" key="1">
    <citation type="submission" date="2017-12" db="EMBL/GenBank/DDBJ databases">
        <title>Phylogenetic diversity of female urinary microbiome.</title>
        <authorList>
            <person name="Thomas-White K."/>
            <person name="Wolfe A.J."/>
        </authorList>
    </citation>
    <scope>NUCLEOTIDE SEQUENCE [LARGE SCALE GENOMIC DNA]</scope>
    <source>
        <strain evidence="3 4">UMB0777</strain>
    </source>
</reference>
<dbReference type="AlphaFoldDB" id="A0A2I1R1Y1"/>
<evidence type="ECO:0000256" key="1">
    <source>
        <dbReference type="SAM" id="MobiDB-lite"/>
    </source>
</evidence>
<evidence type="ECO:0000313" key="3">
    <source>
        <dbReference type="EMBL" id="PKZ63146.1"/>
    </source>
</evidence>
<sequence>MSRKNKQSRGAKRTEKTKKRAARRHSNVVPIRGRGTSEIDVLMREFERWLPSADFESDPDKLAAIVDAMTGLSVAIGLAFPNHRPTGWSLEDVEAAFDFAEYAEDEDEDGPSATITVFALRLFIDFLVTTSRWTGDISAEIVMGACQRYLLDAMGGLTVDVDEIDTPAEHDALAAVRVLQRLDLLMDWIGHKRPVTPSGWLKPALLPDLLSALQIEQPTVALKAMRHHRILAETWELARDVQLIAITPSHVYPGPTAAFWRGPEALTTRRSTLAAAVGRALSSESGAMAQFVDGIVARVVYHGLTIMPFAADRLASPRDDGVISPGMPGALSRIQHIIDDGWLVVNDDGDYVVPEGLRPAVWDGFPDVYNPESSRLATMITMKVELADVTPLVWRRIRVLSQVSLAELHEILQVVFGWNNAHLFAFTLLGEERDHRFMPQVAMSGPLADSYTTHDLDVTLDDLLDDAGEQLLYEYDFGDGWKVNVVVEQFEPPRDDEPPVSVVAGSGTAPFEDVGGVHGWSEFIEAVNNKADPRHHELRDWAGISPGSAFDPTAFDIDAAKRRLGI</sequence>
<dbReference type="RefSeq" id="WP_101822684.1">
    <property type="nucleotide sequence ID" value="NZ_PKJC01000031.1"/>
</dbReference>
<dbReference type="InterPro" id="IPR012912">
    <property type="entry name" value="Plasmid_pRiA4b_Orf3-like"/>
</dbReference>
<evidence type="ECO:0000313" key="4">
    <source>
        <dbReference type="Proteomes" id="UP000234662"/>
    </source>
</evidence>